<evidence type="ECO:0000256" key="1">
    <source>
        <dbReference type="SAM" id="MobiDB-lite"/>
    </source>
</evidence>
<evidence type="ECO:0000313" key="3">
    <source>
        <dbReference type="EMBL" id="KAK1686023.1"/>
    </source>
</evidence>
<feature type="region of interest" description="Disordered" evidence="1">
    <location>
        <begin position="467"/>
        <end position="492"/>
    </location>
</feature>
<proteinExistence type="predicted"/>
<comment type="caution">
    <text evidence="3">The sequence shown here is derived from an EMBL/GenBank/DDBJ whole genome shotgun (WGS) entry which is preliminary data.</text>
</comment>
<dbReference type="InterPro" id="IPR005162">
    <property type="entry name" value="Retrotrans_gag_dom"/>
</dbReference>
<name>A0AAD8TQC9_LOLMU</name>
<dbReference type="Proteomes" id="UP001231189">
    <property type="component" value="Unassembled WGS sequence"/>
</dbReference>
<reference evidence="3" key="1">
    <citation type="submission" date="2023-07" db="EMBL/GenBank/DDBJ databases">
        <title>A chromosome-level genome assembly of Lolium multiflorum.</title>
        <authorList>
            <person name="Chen Y."/>
            <person name="Copetti D."/>
            <person name="Kolliker R."/>
            <person name="Studer B."/>
        </authorList>
    </citation>
    <scope>NUCLEOTIDE SEQUENCE</scope>
    <source>
        <strain evidence="3">02402/16</strain>
        <tissue evidence="3">Leaf</tissue>
    </source>
</reference>
<feature type="domain" description="Retrotransposon gag" evidence="2">
    <location>
        <begin position="316"/>
        <end position="412"/>
    </location>
</feature>
<dbReference type="Pfam" id="PF03732">
    <property type="entry name" value="Retrotrans_gag"/>
    <property type="match status" value="1"/>
</dbReference>
<dbReference type="AlphaFoldDB" id="A0AAD8TQC9"/>
<dbReference type="EMBL" id="JAUUTY010000002">
    <property type="protein sequence ID" value="KAK1686023.1"/>
    <property type="molecule type" value="Genomic_DNA"/>
</dbReference>
<organism evidence="3 4">
    <name type="scientific">Lolium multiflorum</name>
    <name type="common">Italian ryegrass</name>
    <name type="synonym">Lolium perenne subsp. multiflorum</name>
    <dbReference type="NCBI Taxonomy" id="4521"/>
    <lineage>
        <taxon>Eukaryota</taxon>
        <taxon>Viridiplantae</taxon>
        <taxon>Streptophyta</taxon>
        <taxon>Embryophyta</taxon>
        <taxon>Tracheophyta</taxon>
        <taxon>Spermatophyta</taxon>
        <taxon>Magnoliopsida</taxon>
        <taxon>Liliopsida</taxon>
        <taxon>Poales</taxon>
        <taxon>Poaceae</taxon>
        <taxon>BOP clade</taxon>
        <taxon>Pooideae</taxon>
        <taxon>Poodae</taxon>
        <taxon>Poeae</taxon>
        <taxon>Poeae Chloroplast Group 2 (Poeae type)</taxon>
        <taxon>Loliodinae</taxon>
        <taxon>Loliinae</taxon>
        <taxon>Lolium</taxon>
    </lineage>
</organism>
<evidence type="ECO:0000313" key="4">
    <source>
        <dbReference type="Proteomes" id="UP001231189"/>
    </source>
</evidence>
<sequence length="492" mass="55912">MTRCEDTSGFPAMLREMLSYLGYVWYPEYRVFKIPRGENQNLYRVVVSVPADDPRRPPLHSSEASASSVDLATQRASYLCATVLRKDYTRFETSPFRYVPPGFIIPSQNRHVTCDYADPEQENSRLYMTSQLVQCQDHLIQALLYELDAVHKQLWRTRQHLAAYTTLHPSDLTYPQSLQFPPGCAPPDAGGYVPDRGLRLSVDPRHTGPLLYREQGPDAHSFLTSRMVRAPPPPPPPQLGQTLLQMTQLLGQMQQTQHNFDQGHQENGRVMIRDFLQLNPRSFDSMPQRLDADDWVRDVNHMLTTAGVAQGDKVWFVTHLLKGGSAAWWENFLEMCPPNADLTLEEFVEAFRSHHIPEGLMDRMKEKFCNLVQGNKDVMGYNIEFANLVRYAGEEVSTDAKKQKRSRNGLKPALKYALNHVKAATFDDLVNIAVKEETGRLSFEESRKHTCEVGVSSAQAPTQKRRLWVPNPAPPRQATMPIQVGYAPRPPA</sequence>
<keyword evidence="4" id="KW-1185">Reference proteome</keyword>
<accession>A0AAD8TQC9</accession>
<gene>
    <name evidence="3" type="ORF">QYE76_046871</name>
</gene>
<protein>
    <recommendedName>
        <fullName evidence="2">Retrotransposon gag domain-containing protein</fullName>
    </recommendedName>
</protein>
<evidence type="ECO:0000259" key="2">
    <source>
        <dbReference type="Pfam" id="PF03732"/>
    </source>
</evidence>